<dbReference type="GO" id="GO:0031505">
    <property type="term" value="P:fungal-type cell wall organization"/>
    <property type="evidence" value="ECO:0007669"/>
    <property type="project" value="TreeGrafter"/>
</dbReference>
<keyword evidence="6 10" id="KW-0472">Membrane</keyword>
<proteinExistence type="inferred from homology"/>
<feature type="domain" description="X8" evidence="12">
    <location>
        <begin position="372"/>
        <end position="465"/>
    </location>
</feature>
<dbReference type="Pfam" id="PF07983">
    <property type="entry name" value="X8"/>
    <property type="match status" value="1"/>
</dbReference>
<dbReference type="GO" id="GO:0098552">
    <property type="term" value="C:side of membrane"/>
    <property type="evidence" value="ECO:0007669"/>
    <property type="project" value="UniProtKB-KW"/>
</dbReference>
<dbReference type="SUPFAM" id="SSF51445">
    <property type="entry name" value="(Trans)glycosidases"/>
    <property type="match status" value="1"/>
</dbReference>
<keyword evidence="10" id="KW-0808">Transferase</keyword>
<evidence type="ECO:0000256" key="3">
    <source>
        <dbReference type="ARBA" id="ARBA00007528"/>
    </source>
</evidence>
<dbReference type="GO" id="GO:0042124">
    <property type="term" value="F:1,3-beta-glucanosyltransferase activity"/>
    <property type="evidence" value="ECO:0007669"/>
    <property type="project" value="TreeGrafter"/>
</dbReference>
<dbReference type="EMBL" id="JANBOI010000114">
    <property type="protein sequence ID" value="KAJ1733817.1"/>
    <property type="molecule type" value="Genomic_DNA"/>
</dbReference>
<comment type="caution">
    <text evidence="13">The sequence shown here is derived from an EMBL/GenBank/DDBJ whole genome shotgun (WGS) entry which is preliminary data.</text>
</comment>
<dbReference type="Gene3D" id="1.20.58.1040">
    <property type="match status" value="1"/>
</dbReference>
<keyword evidence="8" id="KW-0325">Glycoprotein</keyword>
<keyword evidence="13" id="KW-0687">Ribonucleoprotein</keyword>
<dbReference type="Pfam" id="PF03198">
    <property type="entry name" value="Glyco_hydro_72"/>
    <property type="match status" value="1"/>
</dbReference>
<comment type="similarity">
    <text evidence="3 10">Belongs to the glycosyl hydrolase 72 family.</text>
</comment>
<feature type="region of interest" description="Disordered" evidence="11">
    <location>
        <begin position="470"/>
        <end position="497"/>
    </location>
</feature>
<name>A0A9W7YA42_9FUNG</name>
<dbReference type="InterPro" id="IPR012946">
    <property type="entry name" value="X8"/>
</dbReference>
<keyword evidence="9 10" id="KW-0449">Lipoprotein</keyword>
<evidence type="ECO:0000256" key="1">
    <source>
        <dbReference type="ARBA" id="ARBA00004196"/>
    </source>
</evidence>
<dbReference type="GO" id="GO:0071970">
    <property type="term" value="P:fungal-type cell wall (1-&gt;3)-beta-D-glucan biosynthetic process"/>
    <property type="evidence" value="ECO:0007669"/>
    <property type="project" value="TreeGrafter"/>
</dbReference>
<dbReference type="AlphaFoldDB" id="A0A9W7YA42"/>
<evidence type="ECO:0000256" key="5">
    <source>
        <dbReference type="ARBA" id="ARBA00022729"/>
    </source>
</evidence>
<comment type="subcellular location">
    <subcellularLocation>
        <location evidence="1">Cell envelope</location>
    </subcellularLocation>
    <subcellularLocation>
        <location evidence="10">Cell membrane</location>
        <topology evidence="10">Lipid-anchor</topology>
        <topology evidence="10">GPI-anchor</topology>
    </subcellularLocation>
    <subcellularLocation>
        <location evidence="2">Membrane</location>
        <topology evidence="2">Lipid-anchor</topology>
        <topology evidence="2">GPI-anchor</topology>
    </subcellularLocation>
</comment>
<keyword evidence="5 10" id="KW-0732">Signal</keyword>
<evidence type="ECO:0000313" key="14">
    <source>
        <dbReference type="Proteomes" id="UP001143981"/>
    </source>
</evidence>
<evidence type="ECO:0000256" key="8">
    <source>
        <dbReference type="ARBA" id="ARBA00023180"/>
    </source>
</evidence>
<evidence type="ECO:0000256" key="2">
    <source>
        <dbReference type="ARBA" id="ARBA00004589"/>
    </source>
</evidence>
<keyword evidence="13" id="KW-0689">Ribosomal protein</keyword>
<evidence type="ECO:0000256" key="7">
    <source>
        <dbReference type="ARBA" id="ARBA00023157"/>
    </source>
</evidence>
<organism evidence="13 14">
    <name type="scientific">Coemansia biformis</name>
    <dbReference type="NCBI Taxonomy" id="1286918"/>
    <lineage>
        <taxon>Eukaryota</taxon>
        <taxon>Fungi</taxon>
        <taxon>Fungi incertae sedis</taxon>
        <taxon>Zoopagomycota</taxon>
        <taxon>Kickxellomycotina</taxon>
        <taxon>Kickxellomycetes</taxon>
        <taxon>Kickxellales</taxon>
        <taxon>Kickxellaceae</taxon>
        <taxon>Coemansia</taxon>
    </lineage>
</organism>
<dbReference type="OrthoDB" id="421038at2759"/>
<keyword evidence="14" id="KW-1185">Reference proteome</keyword>
<dbReference type="Gene3D" id="3.20.20.80">
    <property type="entry name" value="Glycosidases"/>
    <property type="match status" value="1"/>
</dbReference>
<dbReference type="Proteomes" id="UP001143981">
    <property type="component" value="Unassembled WGS sequence"/>
</dbReference>
<feature type="signal peptide" evidence="10">
    <location>
        <begin position="1"/>
        <end position="19"/>
    </location>
</feature>
<evidence type="ECO:0000256" key="11">
    <source>
        <dbReference type="SAM" id="MobiDB-lite"/>
    </source>
</evidence>
<evidence type="ECO:0000256" key="9">
    <source>
        <dbReference type="ARBA" id="ARBA00023288"/>
    </source>
</evidence>
<dbReference type="PANTHER" id="PTHR31468">
    <property type="entry name" value="1,3-BETA-GLUCANOSYLTRANSFERASE GAS1"/>
    <property type="match status" value="1"/>
</dbReference>
<dbReference type="GO" id="GO:0005840">
    <property type="term" value="C:ribosome"/>
    <property type="evidence" value="ECO:0007669"/>
    <property type="project" value="UniProtKB-KW"/>
</dbReference>
<keyword evidence="7" id="KW-1015">Disulfide bond</keyword>
<evidence type="ECO:0000256" key="6">
    <source>
        <dbReference type="ARBA" id="ARBA00023136"/>
    </source>
</evidence>
<comment type="function">
    <text evidence="10">Splits internally a 1,3-beta-glucan molecule and transfers the newly generated reducing end (the donor) to the non-reducing end of another 1,3-beta-glucan molecule (the acceptor) forming a 1,3-beta linkage, resulting in the elongation of 1,3-beta-glucan chains in the cell wall.</text>
</comment>
<sequence>MRVCVATAAVLGLAAQVAAVDPLVIRGSKFFNEKTGSQFFFKGVAYQPRTGVTDANPDPLADPVACKRDVAVFNDLGLNAVRVYEVDYANSHDECMNMFDSAGIYVMLDMPSPKYSINRVDPHWDDSMMREWRAKVDAFSGYPNLVAWIAGNEVANNVNTTSAAAFVKAAIRDMKAYLRSKGLKTPVGYADNDDPDIRMNLINYFNCGDDDTRADLYGINTYRWCGSQSTFKTSGYEDITNNMTDYTVPSLLTEYGCNKVRPRTFTEVGSLYGPDMTGVFSGGFMYEYSEEDSDYGIVKVSHGSSSVEKTQDYSAFKKALQGVKPQGVKMSSHKPGGKPSTCPAASSVWHVKSDVLPPTPSTARCQCMMDSLGCTFKSANLTASEGNEVGTVVGGICGQTSCADISVNPAEGVYGDYSACDAYQRAAWAINKNYENQRGAVCTAGDVATKIVSSPKVADTSKCLTAKDDIGNAGAPHQSGSSSGGGGGSSADNRETDGQSSAAAALAVHASSAFAATIAAVAAAAAFYAI</sequence>
<evidence type="ECO:0000259" key="12">
    <source>
        <dbReference type="SMART" id="SM00768"/>
    </source>
</evidence>
<keyword evidence="4 10" id="KW-0336">GPI-anchor</keyword>
<accession>A0A9W7YA42</accession>
<feature type="chain" id="PRO_5041011839" description="1,3-beta-glucanosyltransferase" evidence="10">
    <location>
        <begin position="20"/>
        <end position="530"/>
    </location>
</feature>
<evidence type="ECO:0000313" key="13">
    <source>
        <dbReference type="EMBL" id="KAJ1733817.1"/>
    </source>
</evidence>
<protein>
    <recommendedName>
        <fullName evidence="10">1,3-beta-glucanosyltransferase</fullName>
        <ecNumber evidence="10">2.4.1.-</ecNumber>
    </recommendedName>
</protein>
<dbReference type="InterPro" id="IPR004886">
    <property type="entry name" value="Glucanosyltransferase"/>
</dbReference>
<dbReference type="InterPro" id="IPR017853">
    <property type="entry name" value="GH"/>
</dbReference>
<dbReference type="EC" id="2.4.1.-" evidence="10"/>
<evidence type="ECO:0000256" key="10">
    <source>
        <dbReference type="RuleBase" id="RU361209"/>
    </source>
</evidence>
<evidence type="ECO:0000256" key="4">
    <source>
        <dbReference type="ARBA" id="ARBA00022622"/>
    </source>
</evidence>
<reference evidence="13" key="1">
    <citation type="submission" date="2022-07" db="EMBL/GenBank/DDBJ databases">
        <title>Phylogenomic reconstructions and comparative analyses of Kickxellomycotina fungi.</title>
        <authorList>
            <person name="Reynolds N.K."/>
            <person name="Stajich J.E."/>
            <person name="Barry K."/>
            <person name="Grigoriev I.V."/>
            <person name="Crous P."/>
            <person name="Smith M.E."/>
        </authorList>
    </citation>
    <scope>NUCLEOTIDE SEQUENCE</scope>
    <source>
        <strain evidence="13">BCRC 34381</strain>
    </source>
</reference>
<dbReference type="PANTHER" id="PTHR31468:SF2">
    <property type="entry name" value="1,3-BETA-GLUCANOSYLTRANSFERASE GAS1"/>
    <property type="match status" value="1"/>
</dbReference>
<gene>
    <name evidence="13" type="primary">rps27_1</name>
    <name evidence="13" type="ORF">LPJ61_001378</name>
</gene>
<dbReference type="SMART" id="SM00768">
    <property type="entry name" value="X8"/>
    <property type="match status" value="1"/>
</dbReference>
<dbReference type="GO" id="GO:0005886">
    <property type="term" value="C:plasma membrane"/>
    <property type="evidence" value="ECO:0007669"/>
    <property type="project" value="UniProtKB-SubCell"/>
</dbReference>